<dbReference type="InterPro" id="IPR009003">
    <property type="entry name" value="Peptidase_S1_PA"/>
</dbReference>
<name>A0ABP5EE22_9ACTN</name>
<protein>
    <submittedName>
        <fullName evidence="3">Trypsin-like peptidase domain-containing protein</fullName>
    </submittedName>
</protein>
<dbReference type="Proteomes" id="UP001499854">
    <property type="component" value="Unassembled WGS sequence"/>
</dbReference>
<dbReference type="RefSeq" id="WP_344661520.1">
    <property type="nucleotide sequence ID" value="NZ_BAAAQM010000055.1"/>
</dbReference>
<evidence type="ECO:0000313" key="4">
    <source>
        <dbReference type="Proteomes" id="UP001499854"/>
    </source>
</evidence>
<reference evidence="4" key="1">
    <citation type="journal article" date="2019" name="Int. J. Syst. Evol. Microbiol.">
        <title>The Global Catalogue of Microorganisms (GCM) 10K type strain sequencing project: providing services to taxonomists for standard genome sequencing and annotation.</title>
        <authorList>
            <consortium name="The Broad Institute Genomics Platform"/>
            <consortium name="The Broad Institute Genome Sequencing Center for Infectious Disease"/>
            <person name="Wu L."/>
            <person name="Ma J."/>
        </authorList>
    </citation>
    <scope>NUCLEOTIDE SEQUENCE [LARGE SCALE GENOMIC DNA]</scope>
    <source>
        <strain evidence="4">JCM 16013</strain>
    </source>
</reference>
<gene>
    <name evidence="3" type="ORF">GCM10009838_70670</name>
</gene>
<evidence type="ECO:0000256" key="2">
    <source>
        <dbReference type="ARBA" id="ARBA00022801"/>
    </source>
</evidence>
<dbReference type="PANTHER" id="PTHR43343:SF3">
    <property type="entry name" value="PROTEASE DO-LIKE 8, CHLOROPLASTIC"/>
    <property type="match status" value="1"/>
</dbReference>
<dbReference type="EMBL" id="BAAAQM010000055">
    <property type="protein sequence ID" value="GAA1995667.1"/>
    <property type="molecule type" value="Genomic_DNA"/>
</dbReference>
<keyword evidence="4" id="KW-1185">Reference proteome</keyword>
<evidence type="ECO:0000313" key="3">
    <source>
        <dbReference type="EMBL" id="GAA1995667.1"/>
    </source>
</evidence>
<proteinExistence type="predicted"/>
<accession>A0ABP5EE22</accession>
<dbReference type="PANTHER" id="PTHR43343">
    <property type="entry name" value="PEPTIDASE S12"/>
    <property type="match status" value="1"/>
</dbReference>
<dbReference type="PRINTS" id="PR00834">
    <property type="entry name" value="PROTEASES2C"/>
</dbReference>
<dbReference type="SUPFAM" id="SSF50156">
    <property type="entry name" value="PDZ domain-like"/>
    <property type="match status" value="1"/>
</dbReference>
<dbReference type="SUPFAM" id="SSF50494">
    <property type="entry name" value="Trypsin-like serine proteases"/>
    <property type="match status" value="1"/>
</dbReference>
<dbReference type="Pfam" id="PF13365">
    <property type="entry name" value="Trypsin_2"/>
    <property type="match status" value="1"/>
</dbReference>
<organism evidence="3 4">
    <name type="scientific">Catenulispora subtropica</name>
    <dbReference type="NCBI Taxonomy" id="450798"/>
    <lineage>
        <taxon>Bacteria</taxon>
        <taxon>Bacillati</taxon>
        <taxon>Actinomycetota</taxon>
        <taxon>Actinomycetes</taxon>
        <taxon>Catenulisporales</taxon>
        <taxon>Catenulisporaceae</taxon>
        <taxon>Catenulispora</taxon>
    </lineage>
</organism>
<evidence type="ECO:0000256" key="1">
    <source>
        <dbReference type="ARBA" id="ARBA00022670"/>
    </source>
</evidence>
<dbReference type="InterPro" id="IPR051201">
    <property type="entry name" value="Chloro_Bact_Ser_Proteases"/>
</dbReference>
<sequence>MTAVSAMAAFSGGLADLIERVMPSVVAIRGEKGAGTWTAGSGFVLDDACHVVTNNHVVDQEDGFTWTAAIHGYPTQPIRILGRDPLTDLAVVELSEPHETRLVLREKPVRLGEFVLAMGNPLGDYPESVSVGIVSGLSRQLQSPQHARPLQRLIQTDAAVNPGNSGGPLVDLDGEVVGVNTMIRDDAQGMAFAVPAATVARIVPQLIADGRVTRAALGIAVHARDVEVDGRTAKREIVTKVGAQDSPFLPGDVVLSLAGQEIDGHAALFDLLDAALIGKPTPVEVQREGRRVTFDVVPARLGERT</sequence>
<dbReference type="Gene3D" id="2.30.42.10">
    <property type="match status" value="1"/>
</dbReference>
<comment type="caution">
    <text evidence="3">The sequence shown here is derived from an EMBL/GenBank/DDBJ whole genome shotgun (WGS) entry which is preliminary data.</text>
</comment>
<dbReference type="InterPro" id="IPR036034">
    <property type="entry name" value="PDZ_sf"/>
</dbReference>
<dbReference type="InterPro" id="IPR001940">
    <property type="entry name" value="Peptidase_S1C"/>
</dbReference>
<dbReference type="Gene3D" id="2.40.10.120">
    <property type="match status" value="1"/>
</dbReference>
<keyword evidence="2" id="KW-0378">Hydrolase</keyword>
<keyword evidence="1" id="KW-0645">Protease</keyword>